<dbReference type="KEGG" id="niy:FQ775_14330"/>
<dbReference type="EMBL" id="CP042301">
    <property type="protein sequence ID" value="QDZ01461.1"/>
    <property type="molecule type" value="Genomic_DNA"/>
</dbReference>
<evidence type="ECO:0000313" key="1">
    <source>
        <dbReference type="EMBL" id="QDZ01461.1"/>
    </source>
</evidence>
<reference evidence="1" key="1">
    <citation type="submission" date="2020-04" db="EMBL/GenBank/DDBJ databases">
        <title>Nitratireductor sp. nov. isolated from mangrove soil.</title>
        <authorList>
            <person name="Ye Y."/>
        </authorList>
    </citation>
    <scope>NUCLEOTIDE SEQUENCE</scope>
    <source>
        <strain evidence="1">SY7</strain>
    </source>
</reference>
<protein>
    <submittedName>
        <fullName evidence="1">MFS transporter</fullName>
    </submittedName>
</protein>
<name>A0A5B8L0N9_9HYPH</name>
<dbReference type="OrthoDB" id="7473300at2"/>
<dbReference type="AlphaFoldDB" id="A0A5B8L0N9"/>
<sequence length="32" mass="3184">MAGAQNFAQLALARLGVGIGEADADSPAHSMI</sequence>
<gene>
    <name evidence="1" type="ORF">FQ775_14330</name>
</gene>
<organism evidence="1 2">
    <name type="scientific">Nitratireductor mangrovi</name>
    <dbReference type="NCBI Taxonomy" id="2599600"/>
    <lineage>
        <taxon>Bacteria</taxon>
        <taxon>Pseudomonadati</taxon>
        <taxon>Pseudomonadota</taxon>
        <taxon>Alphaproteobacteria</taxon>
        <taxon>Hyphomicrobiales</taxon>
        <taxon>Phyllobacteriaceae</taxon>
        <taxon>Nitratireductor</taxon>
    </lineage>
</organism>
<dbReference type="Proteomes" id="UP000321389">
    <property type="component" value="Chromosome"/>
</dbReference>
<evidence type="ECO:0000313" key="2">
    <source>
        <dbReference type="Proteomes" id="UP000321389"/>
    </source>
</evidence>
<keyword evidence="2" id="KW-1185">Reference proteome</keyword>
<accession>A0A5B8L0N9</accession>
<proteinExistence type="predicted"/>
<dbReference type="RefSeq" id="WP_146300106.1">
    <property type="nucleotide sequence ID" value="NZ_CP042301.2"/>
</dbReference>